<organism evidence="3 4">
    <name type="scientific">candidate division GN15 bacterium</name>
    <dbReference type="NCBI Taxonomy" id="2072418"/>
    <lineage>
        <taxon>Bacteria</taxon>
        <taxon>candidate division GN15</taxon>
    </lineage>
</organism>
<evidence type="ECO:0000313" key="4">
    <source>
        <dbReference type="Proteomes" id="UP000250918"/>
    </source>
</evidence>
<dbReference type="Pfam" id="PF20539">
    <property type="entry name" value="DUF6754"/>
    <property type="match status" value="1"/>
</dbReference>
<feature type="transmembrane region" description="Helical" evidence="1">
    <location>
        <begin position="157"/>
        <end position="176"/>
    </location>
</feature>
<feature type="domain" description="DUF6754" evidence="2">
    <location>
        <begin position="147"/>
        <end position="399"/>
    </location>
</feature>
<comment type="caution">
    <text evidence="3">The sequence shown here is derived from an EMBL/GenBank/DDBJ whole genome shotgun (WGS) entry which is preliminary data.</text>
</comment>
<evidence type="ECO:0000259" key="2">
    <source>
        <dbReference type="Pfam" id="PF20539"/>
    </source>
</evidence>
<dbReference type="InterPro" id="IPR036116">
    <property type="entry name" value="FN3_sf"/>
</dbReference>
<dbReference type="Proteomes" id="UP000250918">
    <property type="component" value="Unassembled WGS sequence"/>
</dbReference>
<keyword evidence="1" id="KW-0812">Transmembrane</keyword>
<evidence type="ECO:0000313" key="3">
    <source>
        <dbReference type="EMBL" id="PWB75428.1"/>
    </source>
</evidence>
<dbReference type="InterPro" id="IPR046642">
    <property type="entry name" value="DUF6754"/>
</dbReference>
<accession>A0A855XB58</accession>
<keyword evidence="1" id="KW-0472">Membrane</keyword>
<name>A0A855XB58_9BACT</name>
<dbReference type="SUPFAM" id="SSF49265">
    <property type="entry name" value="Fibronectin type III"/>
    <property type="match status" value="1"/>
</dbReference>
<gene>
    <name evidence="3" type="ORF">C3F09_02210</name>
</gene>
<sequence>MTGVTCRCISRAHLPWLVIILAATLLFPSVSSGETNTAFVGVVGDTVPPAPVTSLIASDRKYDNGEAIDLTWVPSIDDRLLHGKVIGYRIYRSENGGEYKKVGDAGKGDSQFSDETVSHGNRYVYYVVAVGPGGQAESIHTAPIIAEREWINFNRKYLFLIGLIIAGSVVYFIETARRGKKLFIRRIAGLEAVDEAIGRATEMGRPILFISGTQDMDNVQTIAGITILGHVARTIADYDTKIRMPVSRSLVMTAARETIKTSYLAAGRPDAYSDDMVNYVTDEQFGYVAAVNGIMVREKPATCFYLGAFFAESLIMAETGYSIGAIQIAGTAMPTQLPFFVVACDFTLIGEELFAASAYLSNEPKQLGSLKGQDVGKAIALAVMIIGTIAVTVGQSWNIDLMNNIADWLNSVFKTN</sequence>
<evidence type="ECO:0000256" key="1">
    <source>
        <dbReference type="SAM" id="Phobius"/>
    </source>
</evidence>
<dbReference type="EMBL" id="PQAP01000009">
    <property type="protein sequence ID" value="PWB75428.1"/>
    <property type="molecule type" value="Genomic_DNA"/>
</dbReference>
<protein>
    <recommendedName>
        <fullName evidence="2">DUF6754 domain-containing protein</fullName>
    </recommendedName>
</protein>
<dbReference type="AlphaFoldDB" id="A0A855XB58"/>
<reference evidence="3 4" key="1">
    <citation type="journal article" date="2018" name="ISME J.">
        <title>A methanotrophic archaeon couples anaerobic oxidation of methane to Fe(III) reduction.</title>
        <authorList>
            <person name="Cai C."/>
            <person name="Leu A.O."/>
            <person name="Xie G.J."/>
            <person name="Guo J."/>
            <person name="Feng Y."/>
            <person name="Zhao J.X."/>
            <person name="Tyson G.W."/>
            <person name="Yuan Z."/>
            <person name="Hu S."/>
        </authorList>
    </citation>
    <scope>NUCLEOTIDE SEQUENCE [LARGE SCALE GENOMIC DNA]</scope>
    <source>
        <strain evidence="3">FeB_12</strain>
    </source>
</reference>
<dbReference type="InterPro" id="IPR013783">
    <property type="entry name" value="Ig-like_fold"/>
</dbReference>
<keyword evidence="1" id="KW-1133">Transmembrane helix</keyword>
<proteinExistence type="predicted"/>
<feature type="transmembrane region" description="Helical" evidence="1">
    <location>
        <begin position="378"/>
        <end position="397"/>
    </location>
</feature>
<dbReference type="Gene3D" id="2.60.40.10">
    <property type="entry name" value="Immunoglobulins"/>
    <property type="match status" value="1"/>
</dbReference>